<comment type="caution">
    <text evidence="1">The sequence shown here is derived from an EMBL/GenBank/DDBJ whole genome shotgun (WGS) entry which is preliminary data.</text>
</comment>
<dbReference type="PANTHER" id="PTHR43434">
    <property type="entry name" value="PHOSPHOGLYCOLATE PHOSPHATASE"/>
    <property type="match status" value="1"/>
</dbReference>
<reference evidence="1 2" key="1">
    <citation type="journal article" date="2015" name="Genome Announc.">
        <title>Expanding the biotechnology potential of lactobacilli through comparative genomics of 213 strains and associated genera.</title>
        <authorList>
            <person name="Sun Z."/>
            <person name="Harris H.M."/>
            <person name="McCann A."/>
            <person name="Guo C."/>
            <person name="Argimon S."/>
            <person name="Zhang W."/>
            <person name="Yang X."/>
            <person name="Jeffery I.B."/>
            <person name="Cooney J.C."/>
            <person name="Kagawa T.F."/>
            <person name="Liu W."/>
            <person name="Song Y."/>
            <person name="Salvetti E."/>
            <person name="Wrobel A."/>
            <person name="Rasinkangas P."/>
            <person name="Parkhill J."/>
            <person name="Rea M.C."/>
            <person name="O'Sullivan O."/>
            <person name="Ritari J."/>
            <person name="Douillard F.P."/>
            <person name="Paul Ross R."/>
            <person name="Yang R."/>
            <person name="Briner A.E."/>
            <person name="Felis G.E."/>
            <person name="de Vos W.M."/>
            <person name="Barrangou R."/>
            <person name="Klaenhammer T.R."/>
            <person name="Caufield P.W."/>
            <person name="Cui Y."/>
            <person name="Zhang H."/>
            <person name="O'Toole P.W."/>
        </authorList>
    </citation>
    <scope>NUCLEOTIDE SEQUENCE [LARGE SCALE GENOMIC DNA]</scope>
    <source>
        <strain evidence="1 2">LMG 26013</strain>
    </source>
</reference>
<gene>
    <name evidence="1" type="ORF">IV64_GL001870</name>
</gene>
<dbReference type="Pfam" id="PF13419">
    <property type="entry name" value="HAD_2"/>
    <property type="match status" value="1"/>
</dbReference>
<evidence type="ECO:0000313" key="1">
    <source>
        <dbReference type="EMBL" id="KRO14033.1"/>
    </source>
</evidence>
<protein>
    <submittedName>
        <fullName evidence="1">Phosphoglycolate phosphatase</fullName>
    </submittedName>
</protein>
<dbReference type="InterPro" id="IPR050155">
    <property type="entry name" value="HAD-like_hydrolase_sf"/>
</dbReference>
<dbReference type="STRING" id="942150.IV64_GL001870"/>
<dbReference type="Gene3D" id="3.40.50.1000">
    <property type="entry name" value="HAD superfamily/HAD-like"/>
    <property type="match status" value="1"/>
</dbReference>
<accession>A0A0R2MJZ6</accession>
<dbReference type="SUPFAM" id="SSF56784">
    <property type="entry name" value="HAD-like"/>
    <property type="match status" value="1"/>
</dbReference>
<dbReference type="RefSeq" id="WP_057705645.1">
    <property type="nucleotide sequence ID" value="NZ_JQCL01000029.1"/>
</dbReference>
<evidence type="ECO:0000313" key="2">
    <source>
        <dbReference type="Proteomes" id="UP000051783"/>
    </source>
</evidence>
<dbReference type="InterPro" id="IPR023198">
    <property type="entry name" value="PGP-like_dom2"/>
</dbReference>
<dbReference type="GO" id="GO:0006281">
    <property type="term" value="P:DNA repair"/>
    <property type="evidence" value="ECO:0007669"/>
    <property type="project" value="TreeGrafter"/>
</dbReference>
<dbReference type="InterPro" id="IPR006439">
    <property type="entry name" value="HAD-SF_hydro_IA"/>
</dbReference>
<dbReference type="EMBL" id="JQCL01000029">
    <property type="protein sequence ID" value="KRO14033.1"/>
    <property type="molecule type" value="Genomic_DNA"/>
</dbReference>
<dbReference type="NCBIfam" id="TIGR01549">
    <property type="entry name" value="HAD-SF-IA-v1"/>
    <property type="match status" value="1"/>
</dbReference>
<dbReference type="InterPro" id="IPR041492">
    <property type="entry name" value="HAD_2"/>
</dbReference>
<dbReference type="PATRIC" id="fig|942150.3.peg.1944"/>
<dbReference type="GO" id="GO:0008967">
    <property type="term" value="F:phosphoglycolate phosphatase activity"/>
    <property type="evidence" value="ECO:0007669"/>
    <property type="project" value="TreeGrafter"/>
</dbReference>
<dbReference type="PANTHER" id="PTHR43434:SF26">
    <property type="entry name" value="PYROPHOSPHATASE PPAX"/>
    <property type="match status" value="1"/>
</dbReference>
<dbReference type="GO" id="GO:0005829">
    <property type="term" value="C:cytosol"/>
    <property type="evidence" value="ECO:0007669"/>
    <property type="project" value="TreeGrafter"/>
</dbReference>
<dbReference type="OrthoDB" id="9792518at2"/>
<organism evidence="1 2">
    <name type="scientific">Lactiplantibacillus xiangfangensis</name>
    <dbReference type="NCBI Taxonomy" id="942150"/>
    <lineage>
        <taxon>Bacteria</taxon>
        <taxon>Bacillati</taxon>
        <taxon>Bacillota</taxon>
        <taxon>Bacilli</taxon>
        <taxon>Lactobacillales</taxon>
        <taxon>Lactobacillaceae</taxon>
        <taxon>Lactiplantibacillus</taxon>
    </lineage>
</organism>
<dbReference type="InterPro" id="IPR036412">
    <property type="entry name" value="HAD-like_sf"/>
</dbReference>
<sequence>MTYKNVLFDVDNTLIDSATIAANVLHKIIAEYGHDVSAATVRGLVGLPTDKILQHLNVNHIEEISQKFTVAIGTHKNELDFFAGIQPLLSELKSAGLNTGIVTSRTAAEVDSDLGAFPEITTSNIIVTADKTTEHKPSGAPLEYAVRQHHLVKAETIYVGDTIYDMQAAQNAQMAFASATWGALPTTDFSAATLRPQQPSDLLEMLTA</sequence>
<proteinExistence type="predicted"/>
<dbReference type="AlphaFoldDB" id="A0A0R2MJZ6"/>
<dbReference type="Gene3D" id="1.10.150.240">
    <property type="entry name" value="Putative phosphatase, domain 2"/>
    <property type="match status" value="1"/>
</dbReference>
<dbReference type="SFLD" id="SFLDG01129">
    <property type="entry name" value="C1.5:_HAD__Beta-PGM__Phosphata"/>
    <property type="match status" value="1"/>
</dbReference>
<name>A0A0R2MJZ6_9LACO</name>
<dbReference type="InterPro" id="IPR023214">
    <property type="entry name" value="HAD_sf"/>
</dbReference>
<dbReference type="SFLD" id="SFLDS00003">
    <property type="entry name" value="Haloacid_Dehalogenase"/>
    <property type="match status" value="1"/>
</dbReference>
<keyword evidence="2" id="KW-1185">Reference proteome</keyword>
<dbReference type="Proteomes" id="UP000051783">
    <property type="component" value="Unassembled WGS sequence"/>
</dbReference>